<evidence type="ECO:0000313" key="3">
    <source>
        <dbReference type="Proteomes" id="UP001501563"/>
    </source>
</evidence>
<evidence type="ECO:0000313" key="2">
    <source>
        <dbReference type="EMBL" id="GAA3860551.1"/>
    </source>
</evidence>
<feature type="region of interest" description="Disordered" evidence="1">
    <location>
        <begin position="1"/>
        <end position="28"/>
    </location>
</feature>
<dbReference type="Proteomes" id="UP001501563">
    <property type="component" value="Unassembled WGS sequence"/>
</dbReference>
<reference evidence="3" key="1">
    <citation type="journal article" date="2019" name="Int. J. Syst. Evol. Microbiol.">
        <title>The Global Catalogue of Microorganisms (GCM) 10K type strain sequencing project: providing services to taxonomists for standard genome sequencing and annotation.</title>
        <authorList>
            <consortium name="The Broad Institute Genomics Platform"/>
            <consortium name="The Broad Institute Genome Sequencing Center for Infectious Disease"/>
            <person name="Wu L."/>
            <person name="Ma J."/>
        </authorList>
    </citation>
    <scope>NUCLEOTIDE SEQUENCE [LARGE SCALE GENOMIC DNA]</scope>
    <source>
        <strain evidence="3">JCM 16578</strain>
    </source>
</reference>
<keyword evidence="3" id="KW-1185">Reference proteome</keyword>
<sequence>MNRSEGTWHMSAMNSVRPGSCSGVAPQGSRERCDVRKTRTAAELKTYRAYVAHVSCCGQCGPRRCPVGAALCRAYLKEVNSLR</sequence>
<comment type="caution">
    <text evidence="2">The sequence shown here is derived from an EMBL/GenBank/DDBJ whole genome shotgun (WGS) entry which is preliminary data.</text>
</comment>
<gene>
    <name evidence="2" type="ORF">GCM10022207_25310</name>
</gene>
<accession>A0ABP7JZS3</accession>
<proteinExistence type="predicted"/>
<organism evidence="2 3">
    <name type="scientific">Streptomyces lannensis</name>
    <dbReference type="NCBI Taxonomy" id="766498"/>
    <lineage>
        <taxon>Bacteria</taxon>
        <taxon>Bacillati</taxon>
        <taxon>Actinomycetota</taxon>
        <taxon>Actinomycetes</taxon>
        <taxon>Kitasatosporales</taxon>
        <taxon>Streptomycetaceae</taxon>
        <taxon>Streptomyces</taxon>
    </lineage>
</organism>
<evidence type="ECO:0000256" key="1">
    <source>
        <dbReference type="SAM" id="MobiDB-lite"/>
    </source>
</evidence>
<protein>
    <submittedName>
        <fullName evidence="2">Uncharacterized protein</fullName>
    </submittedName>
</protein>
<dbReference type="EMBL" id="BAAAZA010000006">
    <property type="protein sequence ID" value="GAA3860551.1"/>
    <property type="molecule type" value="Genomic_DNA"/>
</dbReference>
<name>A0ABP7JZS3_9ACTN</name>